<protein>
    <recommendedName>
        <fullName evidence="4">Replication restart DNA helicase PriA</fullName>
    </recommendedName>
</protein>
<comment type="caution">
    <text evidence="2">The sequence shown here is derived from an EMBL/GenBank/DDBJ whole genome shotgun (WGS) entry which is preliminary data.</text>
</comment>
<keyword evidence="3" id="KW-1185">Reference proteome</keyword>
<evidence type="ECO:0000313" key="2">
    <source>
        <dbReference type="EMBL" id="MCQ4921920.1"/>
    </source>
</evidence>
<proteinExistence type="predicted"/>
<keyword evidence="1" id="KW-1133">Transmembrane helix</keyword>
<evidence type="ECO:0008006" key="4">
    <source>
        <dbReference type="Google" id="ProtNLM"/>
    </source>
</evidence>
<dbReference type="EMBL" id="JANGAC010000002">
    <property type="protein sequence ID" value="MCQ4921920.1"/>
    <property type="molecule type" value="Genomic_DNA"/>
</dbReference>
<evidence type="ECO:0000256" key="1">
    <source>
        <dbReference type="SAM" id="Phobius"/>
    </source>
</evidence>
<dbReference type="Proteomes" id="UP001524478">
    <property type="component" value="Unassembled WGS sequence"/>
</dbReference>
<keyword evidence="1" id="KW-0472">Membrane</keyword>
<reference evidence="2 3" key="1">
    <citation type="submission" date="2022-06" db="EMBL/GenBank/DDBJ databases">
        <title>Isolation of gut microbiota from human fecal samples.</title>
        <authorList>
            <person name="Pamer E.G."/>
            <person name="Barat B."/>
            <person name="Waligurski E."/>
            <person name="Medina S."/>
            <person name="Paddock L."/>
            <person name="Mostad J."/>
        </authorList>
    </citation>
    <scope>NUCLEOTIDE SEQUENCE [LARGE SCALE GENOMIC DNA]</scope>
    <source>
        <strain evidence="2 3">DFI.7.95</strain>
    </source>
</reference>
<keyword evidence="1" id="KW-0812">Transmembrane</keyword>
<sequence>MTIKIYKCPSCGAGIHFKPALQKFKCDFCLSEYTEEEIDDIYTEKDEKEELYHDNIDSRQLSSYECNSCGAKIVTDDTTTATFCYYCHNPVIISDRLIGNFQPNKLIPFSVDKNKAKQNFLDWAQNKRFVPNDFYSNSQLEKITGIYLPYWWADCEVDIDYIGEARNIRVWRSGDREFTETKKYQIVRKGQINIENVGEVAFTKIDDTLLNGIAPYNENEIIDFSMAYLSGFFAEQYDMEKEDIIPKVEDRVGKYSKSLIDETISGFNLVNDIRNNSKVNYNKWSYTLLPTWILTYLYKGRTFVYAVNGQTGKSFGELPFNKQKAFNVAMIIFIVTFITLLIGGMLIW</sequence>
<feature type="transmembrane region" description="Helical" evidence="1">
    <location>
        <begin position="325"/>
        <end position="347"/>
    </location>
</feature>
<name>A0ABT1S628_9FIRM</name>
<dbReference type="RefSeq" id="WP_216561960.1">
    <property type="nucleotide sequence ID" value="NZ_JAHLOH010000050.1"/>
</dbReference>
<organism evidence="2 3">
    <name type="scientific">Tissierella carlieri</name>
    <dbReference type="NCBI Taxonomy" id="689904"/>
    <lineage>
        <taxon>Bacteria</taxon>
        <taxon>Bacillati</taxon>
        <taxon>Bacillota</taxon>
        <taxon>Tissierellia</taxon>
        <taxon>Tissierellales</taxon>
        <taxon>Tissierellaceae</taxon>
        <taxon>Tissierella</taxon>
    </lineage>
</organism>
<gene>
    <name evidence="2" type="ORF">NE686_02380</name>
</gene>
<evidence type="ECO:0000313" key="3">
    <source>
        <dbReference type="Proteomes" id="UP001524478"/>
    </source>
</evidence>
<accession>A0ABT1S628</accession>